<dbReference type="Proteomes" id="UP000015106">
    <property type="component" value="Chromosome 4"/>
</dbReference>
<dbReference type="EnsemblPlants" id="TuG1812G0400001662.01.T01">
    <property type="protein sequence ID" value="TuG1812G0400001662.01.T01.cds302467"/>
    <property type="gene ID" value="TuG1812G0400001662.01"/>
</dbReference>
<accession>A0A8R7Q267</accession>
<reference evidence="3" key="1">
    <citation type="journal article" date="2013" name="Nature">
        <title>Draft genome of the wheat A-genome progenitor Triticum urartu.</title>
        <authorList>
            <person name="Ling H.Q."/>
            <person name="Zhao S."/>
            <person name="Liu D."/>
            <person name="Wang J."/>
            <person name="Sun H."/>
            <person name="Zhang C."/>
            <person name="Fan H."/>
            <person name="Li D."/>
            <person name="Dong L."/>
            <person name="Tao Y."/>
            <person name="Gao C."/>
            <person name="Wu H."/>
            <person name="Li Y."/>
            <person name="Cui Y."/>
            <person name="Guo X."/>
            <person name="Zheng S."/>
            <person name="Wang B."/>
            <person name="Yu K."/>
            <person name="Liang Q."/>
            <person name="Yang W."/>
            <person name="Lou X."/>
            <person name="Chen J."/>
            <person name="Feng M."/>
            <person name="Jian J."/>
            <person name="Zhang X."/>
            <person name="Luo G."/>
            <person name="Jiang Y."/>
            <person name="Liu J."/>
            <person name="Wang Z."/>
            <person name="Sha Y."/>
            <person name="Zhang B."/>
            <person name="Wu H."/>
            <person name="Tang D."/>
            <person name="Shen Q."/>
            <person name="Xue P."/>
            <person name="Zou S."/>
            <person name="Wang X."/>
            <person name="Liu X."/>
            <person name="Wang F."/>
            <person name="Yang Y."/>
            <person name="An X."/>
            <person name="Dong Z."/>
            <person name="Zhang K."/>
            <person name="Zhang X."/>
            <person name="Luo M.C."/>
            <person name="Dvorak J."/>
            <person name="Tong Y."/>
            <person name="Wang J."/>
            <person name="Yang H."/>
            <person name="Li Z."/>
            <person name="Wang D."/>
            <person name="Zhang A."/>
            <person name="Wang J."/>
        </authorList>
    </citation>
    <scope>NUCLEOTIDE SEQUENCE</scope>
    <source>
        <strain evidence="3">cv. G1812</strain>
    </source>
</reference>
<keyword evidence="3" id="KW-1185">Reference proteome</keyword>
<proteinExistence type="predicted"/>
<sequence>MRRFRNGTFAVGCCVPTLSIMRRWCRSRRRLSLWLSAMRMCTSSRRSATHSRRRSTRSSGRLSSTFPLVCRGEQDPQPVHDSRSMAAHPAHHRVSCDRARREGEQWYRAREMSSAGEQAWASWQQ</sequence>
<evidence type="ECO:0000256" key="1">
    <source>
        <dbReference type="SAM" id="MobiDB-lite"/>
    </source>
</evidence>
<organism evidence="2 3">
    <name type="scientific">Triticum urartu</name>
    <name type="common">Red wild einkorn</name>
    <name type="synonym">Crithodium urartu</name>
    <dbReference type="NCBI Taxonomy" id="4572"/>
    <lineage>
        <taxon>Eukaryota</taxon>
        <taxon>Viridiplantae</taxon>
        <taxon>Streptophyta</taxon>
        <taxon>Embryophyta</taxon>
        <taxon>Tracheophyta</taxon>
        <taxon>Spermatophyta</taxon>
        <taxon>Magnoliopsida</taxon>
        <taxon>Liliopsida</taxon>
        <taxon>Poales</taxon>
        <taxon>Poaceae</taxon>
        <taxon>BOP clade</taxon>
        <taxon>Pooideae</taxon>
        <taxon>Triticodae</taxon>
        <taxon>Triticeae</taxon>
        <taxon>Triticinae</taxon>
        <taxon>Triticum</taxon>
    </lineage>
</organism>
<feature type="compositionally biased region" description="Basic residues" evidence="1">
    <location>
        <begin position="47"/>
        <end position="56"/>
    </location>
</feature>
<evidence type="ECO:0000313" key="3">
    <source>
        <dbReference type="Proteomes" id="UP000015106"/>
    </source>
</evidence>
<feature type="compositionally biased region" description="Basic and acidic residues" evidence="1">
    <location>
        <begin position="72"/>
        <end position="83"/>
    </location>
</feature>
<evidence type="ECO:0000313" key="2">
    <source>
        <dbReference type="EnsemblPlants" id="TuG1812G0400001662.01.T01.cds302467"/>
    </source>
</evidence>
<reference evidence="2" key="3">
    <citation type="submission" date="2022-06" db="UniProtKB">
        <authorList>
            <consortium name="EnsemblPlants"/>
        </authorList>
    </citation>
    <scope>IDENTIFICATION</scope>
</reference>
<reference evidence="2" key="2">
    <citation type="submission" date="2018-03" db="EMBL/GenBank/DDBJ databases">
        <title>The Triticum urartu genome reveals the dynamic nature of wheat genome evolution.</title>
        <authorList>
            <person name="Ling H."/>
            <person name="Ma B."/>
            <person name="Shi X."/>
            <person name="Liu H."/>
            <person name="Dong L."/>
            <person name="Sun H."/>
            <person name="Cao Y."/>
            <person name="Gao Q."/>
            <person name="Zheng S."/>
            <person name="Li Y."/>
            <person name="Yu Y."/>
            <person name="Du H."/>
            <person name="Qi M."/>
            <person name="Li Y."/>
            <person name="Yu H."/>
            <person name="Cui Y."/>
            <person name="Wang N."/>
            <person name="Chen C."/>
            <person name="Wu H."/>
            <person name="Zhao Y."/>
            <person name="Zhang J."/>
            <person name="Li Y."/>
            <person name="Zhou W."/>
            <person name="Zhang B."/>
            <person name="Hu W."/>
            <person name="Eijk M."/>
            <person name="Tang J."/>
            <person name="Witsenboer H."/>
            <person name="Zhao S."/>
            <person name="Li Z."/>
            <person name="Zhang A."/>
            <person name="Wang D."/>
            <person name="Liang C."/>
        </authorList>
    </citation>
    <scope>NUCLEOTIDE SEQUENCE [LARGE SCALE GENOMIC DNA]</scope>
    <source>
        <strain evidence="2">cv. G1812</strain>
    </source>
</reference>
<name>A0A8R7Q267_TRIUA</name>
<feature type="region of interest" description="Disordered" evidence="1">
    <location>
        <begin position="41"/>
        <end position="98"/>
    </location>
</feature>
<dbReference type="Gramene" id="TuG1812G0400001662.01.T01">
    <property type="protein sequence ID" value="TuG1812G0400001662.01.T01.cds302467"/>
    <property type="gene ID" value="TuG1812G0400001662.01"/>
</dbReference>
<dbReference type="AlphaFoldDB" id="A0A8R7Q267"/>
<protein>
    <submittedName>
        <fullName evidence="2">Uncharacterized protein</fullName>
    </submittedName>
</protein>